<dbReference type="RefSeq" id="WP_275119564.1">
    <property type="nucleotide sequence ID" value="NZ_JAOTPO010000012.1"/>
</dbReference>
<feature type="compositionally biased region" description="Basic and acidic residues" evidence="1">
    <location>
        <begin position="72"/>
        <end position="82"/>
    </location>
</feature>
<reference evidence="3" key="1">
    <citation type="submission" date="2024-05" db="EMBL/GenBank/DDBJ databases">
        <title>Alkalihalobacillus sp. strain MEB203 novel alkaliphilic bacterium from Lonar Lake, India.</title>
        <authorList>
            <person name="Joshi A."/>
            <person name="Thite S."/>
            <person name="Mengade P."/>
        </authorList>
    </citation>
    <scope>NUCLEOTIDE SEQUENCE</scope>
    <source>
        <strain evidence="3">MEB 203</strain>
    </source>
</reference>
<sequence length="92" mass="10760">MFEVTFDLPVIWLLLGVSMVYITAALSRRVVHWHFQRKDFAKRNDRENQILHVMPTVLIVLSFILIKRKIPNSHDRNSKNDDDANSSLLLNS</sequence>
<keyword evidence="2" id="KW-0472">Membrane</keyword>
<dbReference type="Proteomes" id="UP001148125">
    <property type="component" value="Unassembled WGS sequence"/>
</dbReference>
<evidence type="ECO:0000256" key="1">
    <source>
        <dbReference type="SAM" id="MobiDB-lite"/>
    </source>
</evidence>
<keyword evidence="2" id="KW-0812">Transmembrane</keyword>
<protein>
    <submittedName>
        <fullName evidence="3">Uncharacterized protein</fullName>
    </submittedName>
</protein>
<gene>
    <name evidence="3" type="ORF">N7Z68_16465</name>
</gene>
<accession>A0ABT5VHN3</accession>
<proteinExistence type="predicted"/>
<evidence type="ECO:0000256" key="2">
    <source>
        <dbReference type="SAM" id="Phobius"/>
    </source>
</evidence>
<feature type="region of interest" description="Disordered" evidence="1">
    <location>
        <begin position="72"/>
        <end position="92"/>
    </location>
</feature>
<evidence type="ECO:0000313" key="3">
    <source>
        <dbReference type="EMBL" id="MDE5414956.1"/>
    </source>
</evidence>
<keyword evidence="4" id="KW-1185">Reference proteome</keyword>
<dbReference type="EMBL" id="JAOTPO010000012">
    <property type="protein sequence ID" value="MDE5414956.1"/>
    <property type="molecule type" value="Genomic_DNA"/>
</dbReference>
<keyword evidence="2" id="KW-1133">Transmembrane helix</keyword>
<evidence type="ECO:0000313" key="4">
    <source>
        <dbReference type="Proteomes" id="UP001148125"/>
    </source>
</evidence>
<feature type="transmembrane region" description="Helical" evidence="2">
    <location>
        <begin position="48"/>
        <end position="66"/>
    </location>
</feature>
<feature type="transmembrane region" description="Helical" evidence="2">
    <location>
        <begin position="6"/>
        <end position="27"/>
    </location>
</feature>
<name>A0ABT5VHN3_9BACI</name>
<organism evidence="3 4">
    <name type="scientific">Alkalihalobacterium chitinilyticum</name>
    <dbReference type="NCBI Taxonomy" id="2980103"/>
    <lineage>
        <taxon>Bacteria</taxon>
        <taxon>Bacillati</taxon>
        <taxon>Bacillota</taxon>
        <taxon>Bacilli</taxon>
        <taxon>Bacillales</taxon>
        <taxon>Bacillaceae</taxon>
        <taxon>Alkalihalobacterium</taxon>
    </lineage>
</organism>
<comment type="caution">
    <text evidence="3">The sequence shown here is derived from an EMBL/GenBank/DDBJ whole genome shotgun (WGS) entry which is preliminary data.</text>
</comment>